<keyword evidence="1 7" id="KW-0489">Methyltransferase</keyword>
<dbReference type="PANTHER" id="PTHR46098:SF1">
    <property type="entry name" value="TRNA (CYTOSINE(38)-C(5))-METHYLTRANSFERASE"/>
    <property type="match status" value="1"/>
</dbReference>
<dbReference type="PANTHER" id="PTHR46098">
    <property type="entry name" value="TRNA (CYTOSINE(38)-C(5))-METHYLTRANSFERASE"/>
    <property type="match status" value="1"/>
</dbReference>
<dbReference type="STRING" id="7168.A0A182N5K8"/>
<evidence type="ECO:0000256" key="4">
    <source>
        <dbReference type="ARBA" id="ARBA00039081"/>
    </source>
</evidence>
<evidence type="ECO:0000313" key="9">
    <source>
        <dbReference type="EnsemblMetazoa" id="ADIR002928-PA"/>
    </source>
</evidence>
<sequence>MENPTKPRTYRVLELFSGIGGMRMAMEHTGKEFEIVSAIDVNPIANTVYSHNIGETTVRNGNILSLSAEKICKLNIDTIVMSPPCQPFTRNGKFNDINDRRTDPFRHICDLLDRIPTVSFILMENVKGFEKSQACEMYKQRLDEAGFHYQEYVLSPHQFGVPNTRHRYYCIAKRKGMEFKRKSDEIIINPEDEDTAVGTNIGQIVQEDLEDAGPFMLKSAALLKHLPLMDVCTKDSTNSMCFTKAYTHYAEGTGSVFCPLAREDFDTIYNRAMNADDEDSKLATLQELRMRYFTPKEVARLMSFPEYFCFPETVTNKQRYRVLGNSVNVFVVSMLLQELQ</sequence>
<evidence type="ECO:0000256" key="8">
    <source>
        <dbReference type="RuleBase" id="RU000416"/>
    </source>
</evidence>
<dbReference type="NCBIfam" id="TIGR00675">
    <property type="entry name" value="dcm"/>
    <property type="match status" value="1"/>
</dbReference>
<evidence type="ECO:0000256" key="5">
    <source>
        <dbReference type="ARBA" id="ARBA00039681"/>
    </source>
</evidence>
<dbReference type="InterPro" id="IPR031303">
    <property type="entry name" value="C5_meth_CS"/>
</dbReference>
<protein>
    <recommendedName>
        <fullName evidence="5">tRNA (cytosine(38)-C(5))-methyltransferase</fullName>
        <ecNumber evidence="4">2.1.1.204</ecNumber>
    </recommendedName>
    <alternativeName>
        <fullName evidence="6">DNA (cytosine-5)-methyltransferase-like protein 2</fullName>
    </alternativeName>
</protein>
<dbReference type="EnsemblMetazoa" id="ADIR002928-RA">
    <property type="protein sequence ID" value="ADIR002928-PA"/>
    <property type="gene ID" value="ADIR002928"/>
</dbReference>
<dbReference type="GO" id="GO:0032259">
    <property type="term" value="P:methylation"/>
    <property type="evidence" value="ECO:0007669"/>
    <property type="project" value="UniProtKB-KW"/>
</dbReference>
<dbReference type="PROSITE" id="PS00095">
    <property type="entry name" value="C5_MTASE_2"/>
    <property type="match status" value="1"/>
</dbReference>
<evidence type="ECO:0000256" key="6">
    <source>
        <dbReference type="ARBA" id="ARBA00042810"/>
    </source>
</evidence>
<dbReference type="Gene3D" id="3.40.50.150">
    <property type="entry name" value="Vaccinia Virus protein VP39"/>
    <property type="match status" value="1"/>
</dbReference>
<dbReference type="PROSITE" id="PS51679">
    <property type="entry name" value="SAM_MT_C5"/>
    <property type="match status" value="1"/>
</dbReference>
<dbReference type="GO" id="GO:0008168">
    <property type="term" value="F:methyltransferase activity"/>
    <property type="evidence" value="ECO:0007669"/>
    <property type="project" value="UniProtKB-KW"/>
</dbReference>
<dbReference type="Gene3D" id="3.90.120.10">
    <property type="entry name" value="DNA Methylase, subunit A, domain 2"/>
    <property type="match status" value="1"/>
</dbReference>
<dbReference type="Proteomes" id="UP000075884">
    <property type="component" value="Unassembled WGS sequence"/>
</dbReference>
<name>A0A182N5K8_9DIPT</name>
<evidence type="ECO:0000313" key="10">
    <source>
        <dbReference type="Proteomes" id="UP000075884"/>
    </source>
</evidence>
<reference evidence="10" key="1">
    <citation type="submission" date="2013-03" db="EMBL/GenBank/DDBJ databases">
        <title>The Genome Sequence of Anopheles dirus WRAIR2.</title>
        <authorList>
            <consortium name="The Broad Institute Genomics Platform"/>
            <person name="Neafsey D.E."/>
            <person name="Walton C."/>
            <person name="Walker B."/>
            <person name="Young S.K."/>
            <person name="Zeng Q."/>
            <person name="Gargeya S."/>
            <person name="Fitzgerald M."/>
            <person name="Haas B."/>
            <person name="Abouelleil A."/>
            <person name="Allen A.W."/>
            <person name="Alvarado L."/>
            <person name="Arachchi H.M."/>
            <person name="Berlin A.M."/>
            <person name="Chapman S.B."/>
            <person name="Gainer-Dewar J."/>
            <person name="Goldberg J."/>
            <person name="Griggs A."/>
            <person name="Gujja S."/>
            <person name="Hansen M."/>
            <person name="Howarth C."/>
            <person name="Imamovic A."/>
            <person name="Ireland A."/>
            <person name="Larimer J."/>
            <person name="McCowan C."/>
            <person name="Murphy C."/>
            <person name="Pearson M."/>
            <person name="Poon T.W."/>
            <person name="Priest M."/>
            <person name="Roberts A."/>
            <person name="Saif S."/>
            <person name="Shea T."/>
            <person name="Sisk P."/>
            <person name="Sykes S."/>
            <person name="Wortman J."/>
            <person name="Nusbaum C."/>
            <person name="Birren B."/>
        </authorList>
    </citation>
    <scope>NUCLEOTIDE SEQUENCE [LARGE SCALE GENOMIC DNA]</scope>
    <source>
        <strain evidence="10">WRAIR2</strain>
    </source>
</reference>
<dbReference type="GO" id="GO:0005634">
    <property type="term" value="C:nucleus"/>
    <property type="evidence" value="ECO:0007669"/>
    <property type="project" value="TreeGrafter"/>
</dbReference>
<dbReference type="Pfam" id="PF00145">
    <property type="entry name" value="DNA_methylase"/>
    <property type="match status" value="1"/>
</dbReference>
<dbReference type="PRINTS" id="PR00105">
    <property type="entry name" value="C5METTRFRASE"/>
</dbReference>
<dbReference type="InterPro" id="IPR001525">
    <property type="entry name" value="C5_MeTfrase"/>
</dbReference>
<reference evidence="9" key="2">
    <citation type="submission" date="2020-05" db="UniProtKB">
        <authorList>
            <consortium name="EnsemblMetazoa"/>
        </authorList>
    </citation>
    <scope>IDENTIFICATION</scope>
    <source>
        <strain evidence="9">WRAIR2</strain>
    </source>
</reference>
<dbReference type="VEuPathDB" id="VectorBase:ADIR002928"/>
<evidence type="ECO:0000256" key="7">
    <source>
        <dbReference type="PROSITE-ProRule" id="PRU01016"/>
    </source>
</evidence>
<keyword evidence="3 7" id="KW-0949">S-adenosyl-L-methionine</keyword>
<dbReference type="AlphaFoldDB" id="A0A182N5K8"/>
<dbReference type="InterPro" id="IPR029063">
    <property type="entry name" value="SAM-dependent_MTases_sf"/>
</dbReference>
<proteinExistence type="inferred from homology"/>
<comment type="similarity">
    <text evidence="7 8">Belongs to the class I-like SAM-binding methyltransferase superfamily. C5-methyltransferase family.</text>
</comment>
<dbReference type="SUPFAM" id="SSF53335">
    <property type="entry name" value="S-adenosyl-L-methionine-dependent methyltransferases"/>
    <property type="match status" value="1"/>
</dbReference>
<evidence type="ECO:0000256" key="3">
    <source>
        <dbReference type="ARBA" id="ARBA00022691"/>
    </source>
</evidence>
<evidence type="ECO:0000256" key="2">
    <source>
        <dbReference type="ARBA" id="ARBA00022679"/>
    </source>
</evidence>
<dbReference type="InterPro" id="IPR050750">
    <property type="entry name" value="C5-MTase"/>
</dbReference>
<dbReference type="EC" id="2.1.1.204" evidence="4"/>
<accession>A0A182N5K8</accession>
<feature type="active site" evidence="7">
    <location>
        <position position="85"/>
    </location>
</feature>
<keyword evidence="2 7" id="KW-0808">Transferase</keyword>
<evidence type="ECO:0000256" key="1">
    <source>
        <dbReference type="ARBA" id="ARBA00022603"/>
    </source>
</evidence>
<organism evidence="9 10">
    <name type="scientific">Anopheles dirus</name>
    <dbReference type="NCBI Taxonomy" id="7168"/>
    <lineage>
        <taxon>Eukaryota</taxon>
        <taxon>Metazoa</taxon>
        <taxon>Ecdysozoa</taxon>
        <taxon>Arthropoda</taxon>
        <taxon>Hexapoda</taxon>
        <taxon>Insecta</taxon>
        <taxon>Pterygota</taxon>
        <taxon>Neoptera</taxon>
        <taxon>Endopterygota</taxon>
        <taxon>Diptera</taxon>
        <taxon>Nematocera</taxon>
        <taxon>Culicoidea</taxon>
        <taxon>Culicidae</taxon>
        <taxon>Anophelinae</taxon>
        <taxon>Anopheles</taxon>
    </lineage>
</organism>
<keyword evidence="10" id="KW-1185">Reference proteome</keyword>